<protein>
    <recommendedName>
        <fullName evidence="3">Fibronectin type-III domain-containing protein</fullName>
    </recommendedName>
</protein>
<dbReference type="InterPro" id="IPR050991">
    <property type="entry name" value="ECM_Regulatory_Proteins"/>
</dbReference>
<dbReference type="InterPro" id="IPR003961">
    <property type="entry name" value="FN3_dom"/>
</dbReference>
<evidence type="ECO:0000313" key="5">
    <source>
        <dbReference type="Proteomes" id="UP001055105"/>
    </source>
</evidence>
<accession>A0AA37P434</accession>
<reference evidence="4" key="1">
    <citation type="submission" date="2022-01" db="EMBL/GenBank/DDBJ databases">
        <title>Novel bile acid biosynthetic pathways are enriched in the microbiome of centenarians.</title>
        <authorList>
            <person name="Sato Y."/>
            <person name="Atarashi K."/>
            <person name="Plichta R.D."/>
            <person name="Arai Y."/>
            <person name="Sasajima S."/>
            <person name="Kearney M.S."/>
            <person name="Suda W."/>
            <person name="Takeshita K."/>
            <person name="Sasaki T."/>
            <person name="Okamoto S."/>
            <person name="Skelly N.A."/>
            <person name="Okamura Y."/>
            <person name="Vlamakis H."/>
            <person name="Li Y."/>
            <person name="Tanoue T."/>
            <person name="Takei H."/>
            <person name="Nittono H."/>
            <person name="Narushima S."/>
            <person name="Irie J."/>
            <person name="Itoh H."/>
            <person name="Moriya K."/>
            <person name="Sugiura Y."/>
            <person name="Suematsu M."/>
            <person name="Moritoki N."/>
            <person name="Shibata S."/>
            <person name="Littman R.D."/>
            <person name="Fischbach A.M."/>
            <person name="Uwamino Y."/>
            <person name="Inoue T."/>
            <person name="Honda A."/>
            <person name="Hattori M."/>
            <person name="Murai T."/>
            <person name="Xavier J.R."/>
            <person name="Hirose N."/>
            <person name="Honda K."/>
        </authorList>
    </citation>
    <scope>NUCLEOTIDE SEQUENCE</scope>
    <source>
        <strain evidence="4">CE91-St16</strain>
    </source>
</reference>
<dbReference type="Gene3D" id="2.60.40.10">
    <property type="entry name" value="Immunoglobulins"/>
    <property type="match status" value="2"/>
</dbReference>
<feature type="domain" description="Fibronectin type-III" evidence="3">
    <location>
        <begin position="39"/>
        <end position="129"/>
    </location>
</feature>
<dbReference type="PANTHER" id="PTHR46708:SF2">
    <property type="entry name" value="FIBRONECTIN TYPE-III DOMAIN-CONTAINING PROTEIN"/>
    <property type="match status" value="1"/>
</dbReference>
<feature type="signal peptide" evidence="2">
    <location>
        <begin position="1"/>
        <end position="25"/>
    </location>
</feature>
<evidence type="ECO:0000256" key="2">
    <source>
        <dbReference type="SAM" id="SignalP"/>
    </source>
</evidence>
<keyword evidence="2" id="KW-0732">Signal</keyword>
<evidence type="ECO:0000259" key="3">
    <source>
        <dbReference type="PROSITE" id="PS50853"/>
    </source>
</evidence>
<evidence type="ECO:0000313" key="4">
    <source>
        <dbReference type="EMBL" id="GKI19268.1"/>
    </source>
</evidence>
<dbReference type="Gene3D" id="6.10.250.2590">
    <property type="match status" value="1"/>
</dbReference>
<comment type="caution">
    <text evidence="4">The sequence shown here is derived from an EMBL/GenBank/DDBJ whole genome shotgun (WGS) entry which is preliminary data.</text>
</comment>
<dbReference type="RefSeq" id="WP_244076636.1">
    <property type="nucleotide sequence ID" value="NZ_AP025581.1"/>
</dbReference>
<dbReference type="SMART" id="SM00060">
    <property type="entry name" value="FN3"/>
    <property type="match status" value="5"/>
</dbReference>
<dbReference type="Pfam" id="PF00041">
    <property type="entry name" value="fn3"/>
    <property type="match status" value="1"/>
</dbReference>
<gene>
    <name evidence="4" type="ORF">CE91St16_21760</name>
</gene>
<dbReference type="EMBL" id="BQOL01000001">
    <property type="protein sequence ID" value="GKI19268.1"/>
    <property type="molecule type" value="Genomic_DNA"/>
</dbReference>
<dbReference type="InterPro" id="IPR036116">
    <property type="entry name" value="FN3_sf"/>
</dbReference>
<feature type="chain" id="PRO_5041341433" description="Fibronectin type-III domain-containing protein" evidence="2">
    <location>
        <begin position="26"/>
        <end position="997"/>
    </location>
</feature>
<feature type="domain" description="Fibronectin type-III" evidence="3">
    <location>
        <begin position="488"/>
        <end position="581"/>
    </location>
</feature>
<proteinExistence type="predicted"/>
<organism evidence="4 5">
    <name type="scientific">Alistipes finegoldii</name>
    <dbReference type="NCBI Taxonomy" id="214856"/>
    <lineage>
        <taxon>Bacteria</taxon>
        <taxon>Pseudomonadati</taxon>
        <taxon>Bacteroidota</taxon>
        <taxon>Bacteroidia</taxon>
        <taxon>Bacteroidales</taxon>
        <taxon>Rikenellaceae</taxon>
        <taxon>Alistipes</taxon>
    </lineage>
</organism>
<sequence length="997" mass="105586">MKKSIIYILFALFSFSAAVSLTACKDDGVEISDAYKSKTPKNVKLLEYGNKSLTICWDFVRGATSYTVQLVDGDMNPVSEALCMTTADIDYHEFTDLPTDRIYYGRVRANYPYSATSDWVYVTEHDKPAMLMASVGILDLDPQLKLHAASGSTLTFEWSYTDDKATDAARSYNVELFRDEACTDLYVSWLADGKLSSGKGIFTALAGYPVVRYTFSGLDPETTYYARITNLSFANIQTPVVAGTTTQAGPKAAANTPAKAGDIVLAQDFSAFIHGGDIVNSAAGYNAVSGTDFRKTWEKAEGVNPQADGDRPLCNWATEFHIHTGGTSAEYVEALGMKGWGSSGNTSTRPGYIKCGGGSGGIGILYTPQLTALPANTTVKVSFSASAYAEGENVYGSDIVVEAVEGAEFGSNNVVSKKGTAFVSKTVDISSAVGRFETYTVTLEGLTPASRIAFSSNPAQVGANKTRFLLDDIVVTCEGETHLEQLAAPANVKFDAEAVQPDKLTLKWDAVSGAASYTVACWADGTDESKAALVEKIDGTACTLDKLTPETKYNAKVKAVAGRTATDSDWSAKASATTAEASQGKLDAPANLKAEPGFSTVALTWDAVSGATGYSVTVDNGTPQTVTDNAFTATGLTAGTSHDFSVVALAALAADNSDAATLQSKTLYVRIAAVTTSSIILEWEQAGDVSQYTVAIEEEGDPSRSARFTYDWSKASGYGSIPLRFAFNYVGTEWASAALSPSASYRLRVKAGAADSDSAWSNDITGTVARRTAPAGEVFYEDFDRFMGGDAVMTAVGVKSAKKVTSEAGLSTMLTEFTYTDWSAGGGAMNAGSGTYGDPYRLMFFKDDGWETGALVTGNGVHNAFCGSFRLGGDNANQSYIQTPAMSGLTAAANVTVTFKTAVNVWTAASTTAPAVVFKAGWCRDQFESMELYVVHGDGTKVKVGDTIAVGDAGSELAWKSHSVAIEGLLPTDKLMFTSVGAKKSRYYIDEISVVKN</sequence>
<dbReference type="Proteomes" id="UP001055105">
    <property type="component" value="Unassembled WGS sequence"/>
</dbReference>
<dbReference type="PANTHER" id="PTHR46708">
    <property type="entry name" value="TENASCIN"/>
    <property type="match status" value="1"/>
</dbReference>
<dbReference type="SUPFAM" id="SSF49265">
    <property type="entry name" value="Fibronectin type III"/>
    <property type="match status" value="2"/>
</dbReference>
<dbReference type="CDD" id="cd00063">
    <property type="entry name" value="FN3"/>
    <property type="match status" value="1"/>
</dbReference>
<dbReference type="AlphaFoldDB" id="A0AA37P434"/>
<dbReference type="InterPro" id="IPR013783">
    <property type="entry name" value="Ig-like_fold"/>
</dbReference>
<dbReference type="PROSITE" id="PS51257">
    <property type="entry name" value="PROKAR_LIPOPROTEIN"/>
    <property type="match status" value="1"/>
</dbReference>
<evidence type="ECO:0000256" key="1">
    <source>
        <dbReference type="ARBA" id="ARBA00022737"/>
    </source>
</evidence>
<keyword evidence="1" id="KW-0677">Repeat</keyword>
<dbReference type="PROSITE" id="PS50853">
    <property type="entry name" value="FN3"/>
    <property type="match status" value="2"/>
</dbReference>
<name>A0AA37P434_9BACT</name>